<dbReference type="Proteomes" id="UP000016887">
    <property type="component" value="Chromosome"/>
</dbReference>
<dbReference type="AlphaFoldDB" id="U3TF08"/>
<reference evidence="1 2" key="1">
    <citation type="journal article" date="2013" name="Appl. Environ. Microbiol.">
        <title>Variation of the Virus-Related Elements within Syntenic Genomes of the Hyperthermophilic Archaeon Aeropyrum.</title>
        <authorList>
            <person name="Daifuku T."/>
            <person name="Yoshida T."/>
            <person name="Kitamura T."/>
            <person name="Kawaichi S."/>
            <person name="Inoue T."/>
            <person name="Nomura K."/>
            <person name="Yoshida Y."/>
            <person name="Kuno S."/>
            <person name="Sako Y."/>
        </authorList>
    </citation>
    <scope>NUCLEOTIDE SEQUENCE [LARGE SCALE GENOMIC DNA]</scope>
    <source>
        <strain evidence="1 2">SY1</strain>
    </source>
</reference>
<accession>U3TF08</accession>
<dbReference type="KEGG" id="acj:ACAM_0455"/>
<dbReference type="EMBL" id="AP012489">
    <property type="protein sequence ID" value="BAN89924.1"/>
    <property type="molecule type" value="Genomic_DNA"/>
</dbReference>
<keyword evidence="2" id="KW-1185">Reference proteome</keyword>
<evidence type="ECO:0000313" key="1">
    <source>
        <dbReference type="EMBL" id="BAN89924.1"/>
    </source>
</evidence>
<gene>
    <name evidence="1" type="ORF">ACAM_0455</name>
</gene>
<protein>
    <submittedName>
        <fullName evidence="1">Uncharacterized protein</fullName>
    </submittedName>
</protein>
<dbReference type="STRING" id="1198449.ACAM_0455"/>
<evidence type="ECO:0000313" key="2">
    <source>
        <dbReference type="Proteomes" id="UP000016887"/>
    </source>
</evidence>
<proteinExistence type="predicted"/>
<name>U3TF08_9CREN</name>
<sequence>MSSEERFLLGEIARYALRGLGSYRIGRMLWPSLDPRTAQKRVQRLLDRWERLASLCSRRRRVVSVSVSQFETSRRRVSTGEDDTVLGLRPAPPGGLLFLPEPVLEGRVVKLGRTQLLVLAALNSLSGRARFSSIVNEYLTLAGLEPSLANRERYKNRVWQALRRLAARGLVGFEGGVYWLSGPLARSNVVVENFKGYNSLGKHITVWSKKDHGRAIPLTEALIIATLRGVERVSQIELAETRGDEPGLDRLGVSIVKMYRDKHHPHNNRWKIEATLSNPPLKPRLEDVDTWLKAWQQIKKAAKRLASD</sequence>
<organism evidence="1 2">
    <name type="scientific">Aeropyrum camini SY1 = JCM 12091</name>
    <dbReference type="NCBI Taxonomy" id="1198449"/>
    <lineage>
        <taxon>Archaea</taxon>
        <taxon>Thermoproteota</taxon>
        <taxon>Thermoprotei</taxon>
        <taxon>Desulfurococcales</taxon>
        <taxon>Desulfurococcaceae</taxon>
        <taxon>Aeropyrum</taxon>
    </lineage>
</organism>